<dbReference type="EMBL" id="AZBU02000002">
    <property type="protein sequence ID" value="TKR92476.1"/>
    <property type="molecule type" value="Genomic_DNA"/>
</dbReference>
<gene>
    <name evidence="1" type="ORF">L596_007122</name>
</gene>
<organism evidence="1 2">
    <name type="scientific">Steinernema carpocapsae</name>
    <name type="common">Entomopathogenic nematode</name>
    <dbReference type="NCBI Taxonomy" id="34508"/>
    <lineage>
        <taxon>Eukaryota</taxon>
        <taxon>Metazoa</taxon>
        <taxon>Ecdysozoa</taxon>
        <taxon>Nematoda</taxon>
        <taxon>Chromadorea</taxon>
        <taxon>Rhabditida</taxon>
        <taxon>Tylenchina</taxon>
        <taxon>Panagrolaimomorpha</taxon>
        <taxon>Strongyloidoidea</taxon>
        <taxon>Steinernematidae</taxon>
        <taxon>Steinernema</taxon>
    </lineage>
</organism>
<proteinExistence type="predicted"/>
<accession>A0A4U5P8C6</accession>
<reference evidence="1 2" key="1">
    <citation type="journal article" date="2015" name="Genome Biol.">
        <title>Comparative genomics of Steinernema reveals deeply conserved gene regulatory networks.</title>
        <authorList>
            <person name="Dillman A.R."/>
            <person name="Macchietto M."/>
            <person name="Porter C.F."/>
            <person name="Rogers A."/>
            <person name="Williams B."/>
            <person name="Antoshechkin I."/>
            <person name="Lee M.M."/>
            <person name="Goodwin Z."/>
            <person name="Lu X."/>
            <person name="Lewis E.E."/>
            <person name="Goodrich-Blair H."/>
            <person name="Stock S.P."/>
            <person name="Adams B.J."/>
            <person name="Sternberg P.W."/>
            <person name="Mortazavi A."/>
        </authorList>
    </citation>
    <scope>NUCLEOTIDE SEQUENCE [LARGE SCALE GENOMIC DNA]</scope>
    <source>
        <strain evidence="1 2">ALL</strain>
    </source>
</reference>
<keyword evidence="2" id="KW-1185">Reference proteome</keyword>
<comment type="caution">
    <text evidence="1">The sequence shown here is derived from an EMBL/GenBank/DDBJ whole genome shotgun (WGS) entry which is preliminary data.</text>
</comment>
<dbReference type="Proteomes" id="UP000298663">
    <property type="component" value="Unassembled WGS sequence"/>
</dbReference>
<name>A0A4U5P8C6_STECR</name>
<protein>
    <submittedName>
        <fullName evidence="1">Uncharacterized protein</fullName>
    </submittedName>
</protein>
<sequence>MFSQRRLRPTSKGLLPPEPIRTLCRERNLENGPATSRRRCRGKRLVRLQEICPVLLGTLHCLERWQQS</sequence>
<reference evidence="1 2" key="2">
    <citation type="journal article" date="2019" name="G3 (Bethesda)">
        <title>Hybrid Assembly of the Genome of the Entomopathogenic Nematode Steinernema carpocapsae Identifies the X-Chromosome.</title>
        <authorList>
            <person name="Serra L."/>
            <person name="Macchietto M."/>
            <person name="Macias-Munoz A."/>
            <person name="McGill C.J."/>
            <person name="Rodriguez I.M."/>
            <person name="Rodriguez B."/>
            <person name="Murad R."/>
            <person name="Mortazavi A."/>
        </authorList>
    </citation>
    <scope>NUCLEOTIDE SEQUENCE [LARGE SCALE GENOMIC DNA]</scope>
    <source>
        <strain evidence="1 2">ALL</strain>
    </source>
</reference>
<evidence type="ECO:0000313" key="2">
    <source>
        <dbReference type="Proteomes" id="UP000298663"/>
    </source>
</evidence>
<evidence type="ECO:0000313" key="1">
    <source>
        <dbReference type="EMBL" id="TKR92476.1"/>
    </source>
</evidence>
<dbReference type="AlphaFoldDB" id="A0A4U5P8C6"/>